<dbReference type="InterPro" id="IPR009937">
    <property type="entry name" value="Phage_holin_3_6"/>
</dbReference>
<keyword evidence="1" id="KW-0472">Membrane</keyword>
<evidence type="ECO:0008006" key="4">
    <source>
        <dbReference type="Google" id="ProtNLM"/>
    </source>
</evidence>
<dbReference type="EMBL" id="JACHVP010000003">
    <property type="protein sequence ID" value="MBB2967976.1"/>
    <property type="molecule type" value="Genomic_DNA"/>
</dbReference>
<feature type="transmembrane region" description="Helical" evidence="1">
    <location>
        <begin position="54"/>
        <end position="79"/>
    </location>
</feature>
<organism evidence="2 3">
    <name type="scientific">Leifsonia aquatica</name>
    <name type="common">Corynebacterium aquaticum</name>
    <dbReference type="NCBI Taxonomy" id="144185"/>
    <lineage>
        <taxon>Bacteria</taxon>
        <taxon>Bacillati</taxon>
        <taxon>Actinomycetota</taxon>
        <taxon>Actinomycetes</taxon>
        <taxon>Micrococcales</taxon>
        <taxon>Microbacteriaceae</taxon>
        <taxon>Leifsonia</taxon>
    </lineage>
</organism>
<comment type="caution">
    <text evidence="2">The sequence shown here is derived from an EMBL/GenBank/DDBJ whole genome shotgun (WGS) entry which is preliminary data.</text>
</comment>
<gene>
    <name evidence="2" type="ORF">FHX33_002746</name>
</gene>
<keyword evidence="3" id="KW-1185">Reference proteome</keyword>
<dbReference type="RefSeq" id="WP_081704121.1">
    <property type="nucleotide sequence ID" value="NZ_JACHVP010000003.1"/>
</dbReference>
<sequence length="138" mass="14696">MTDEPTPSEEKAATTSLGDLLGEVTRDLSTLMRQELELAKAELRQSATRAGKGAGLLGGAGYAGLVVLFFLSVALWWGLGYLIGNAWSAVIVAAVWGVVGLVLFLVGRRQLASIKGVPQTVETIKEMPEALKRNGENR</sequence>
<protein>
    <recommendedName>
        <fullName evidence="4">Phage holin family protein</fullName>
    </recommendedName>
</protein>
<dbReference type="Pfam" id="PF07332">
    <property type="entry name" value="Phage_holin_3_6"/>
    <property type="match status" value="1"/>
</dbReference>
<feature type="transmembrane region" description="Helical" evidence="1">
    <location>
        <begin position="85"/>
        <end position="106"/>
    </location>
</feature>
<dbReference type="AlphaFoldDB" id="A0A7W4UXA4"/>
<keyword evidence="1" id="KW-1133">Transmembrane helix</keyword>
<evidence type="ECO:0000313" key="2">
    <source>
        <dbReference type="EMBL" id="MBB2967976.1"/>
    </source>
</evidence>
<accession>A0A7W4UXA4</accession>
<evidence type="ECO:0000256" key="1">
    <source>
        <dbReference type="SAM" id="Phobius"/>
    </source>
</evidence>
<dbReference type="Proteomes" id="UP000538196">
    <property type="component" value="Unassembled WGS sequence"/>
</dbReference>
<name>A0A7W4UXA4_LEIAQ</name>
<proteinExistence type="predicted"/>
<evidence type="ECO:0000313" key="3">
    <source>
        <dbReference type="Proteomes" id="UP000538196"/>
    </source>
</evidence>
<keyword evidence="1" id="KW-0812">Transmembrane</keyword>
<reference evidence="2 3" key="1">
    <citation type="submission" date="2020-08" db="EMBL/GenBank/DDBJ databases">
        <title>Sequencing the genomes of 1000 actinobacteria strains.</title>
        <authorList>
            <person name="Klenk H.-P."/>
        </authorList>
    </citation>
    <scope>NUCLEOTIDE SEQUENCE [LARGE SCALE GENOMIC DNA]</scope>
    <source>
        <strain evidence="2 3">DSM 20146</strain>
    </source>
</reference>